<sequence length="172" mass="19146">MDIQIAKVAEATEHQQLHVVMSAHSPVDPLERTRTSFSTAGPRKKKAPDYCAHALIFSCTISGFVLHLNFPRSRTPSESDEWQDIGQWLPRFLIMTIYSGFYYADEIGPRKFSFYFNLQLDTLRKFVAQTCSDYPFGCGGSLTDVSCSSSWKNIVPSTIFVAADAAAVASAF</sequence>
<dbReference type="HOGENOM" id="CLU_1556459_0_0_1"/>
<gene>
    <name evidence="1" type="ORF">PV09_04262</name>
</gene>
<keyword evidence="2" id="KW-1185">Reference proteome</keyword>
<organism evidence="1 2">
    <name type="scientific">Verruconis gallopava</name>
    <dbReference type="NCBI Taxonomy" id="253628"/>
    <lineage>
        <taxon>Eukaryota</taxon>
        <taxon>Fungi</taxon>
        <taxon>Dikarya</taxon>
        <taxon>Ascomycota</taxon>
        <taxon>Pezizomycotina</taxon>
        <taxon>Dothideomycetes</taxon>
        <taxon>Pleosporomycetidae</taxon>
        <taxon>Venturiales</taxon>
        <taxon>Sympoventuriaceae</taxon>
        <taxon>Verruconis</taxon>
    </lineage>
</organism>
<dbReference type="AlphaFoldDB" id="A0A0D1XPQ0"/>
<accession>A0A0D1XPQ0</accession>
<dbReference type="RefSeq" id="XP_016214375.1">
    <property type="nucleotide sequence ID" value="XM_016357583.1"/>
</dbReference>
<protein>
    <submittedName>
        <fullName evidence="1">Uncharacterized protein</fullName>
    </submittedName>
</protein>
<evidence type="ECO:0000313" key="1">
    <source>
        <dbReference type="EMBL" id="KIW04506.1"/>
    </source>
</evidence>
<dbReference type="EMBL" id="KN847540">
    <property type="protein sequence ID" value="KIW04506.1"/>
    <property type="molecule type" value="Genomic_DNA"/>
</dbReference>
<reference evidence="1 2" key="1">
    <citation type="submission" date="2015-01" db="EMBL/GenBank/DDBJ databases">
        <title>The Genome Sequence of Ochroconis gallopava CBS43764.</title>
        <authorList>
            <consortium name="The Broad Institute Genomics Platform"/>
            <person name="Cuomo C."/>
            <person name="de Hoog S."/>
            <person name="Gorbushina A."/>
            <person name="Stielow B."/>
            <person name="Teixiera M."/>
            <person name="Abouelleil A."/>
            <person name="Chapman S.B."/>
            <person name="Priest M."/>
            <person name="Young S.K."/>
            <person name="Wortman J."/>
            <person name="Nusbaum C."/>
            <person name="Birren B."/>
        </authorList>
    </citation>
    <scope>NUCLEOTIDE SEQUENCE [LARGE SCALE GENOMIC DNA]</scope>
    <source>
        <strain evidence="1 2">CBS 43764</strain>
    </source>
</reference>
<dbReference type="InParanoid" id="A0A0D1XPQ0"/>
<proteinExistence type="predicted"/>
<dbReference type="Proteomes" id="UP000053259">
    <property type="component" value="Unassembled WGS sequence"/>
</dbReference>
<dbReference type="GeneID" id="27312235"/>
<name>A0A0D1XPQ0_9PEZI</name>
<dbReference type="VEuPathDB" id="FungiDB:PV09_04262"/>
<evidence type="ECO:0000313" key="2">
    <source>
        <dbReference type="Proteomes" id="UP000053259"/>
    </source>
</evidence>